<proteinExistence type="inferred from homology"/>
<evidence type="ECO:0000313" key="12">
    <source>
        <dbReference type="Proteomes" id="UP000178735"/>
    </source>
</evidence>
<evidence type="ECO:0000256" key="2">
    <source>
        <dbReference type="ARBA" id="ARBA00022490"/>
    </source>
</evidence>
<dbReference type="Proteomes" id="UP000178735">
    <property type="component" value="Unassembled WGS sequence"/>
</dbReference>
<gene>
    <name evidence="10" type="primary">plsX</name>
    <name evidence="11" type="ORF">A2008_07210</name>
</gene>
<comment type="subcellular location">
    <subcellularLocation>
        <location evidence="10">Cytoplasm</location>
    </subcellularLocation>
    <text evidence="10">Associated with the membrane possibly through PlsY.</text>
</comment>
<dbReference type="PANTHER" id="PTHR30100:SF1">
    <property type="entry name" value="PHOSPHATE ACYLTRANSFERASE"/>
    <property type="match status" value="1"/>
</dbReference>
<dbReference type="STRING" id="1817813.A2008_07210"/>
<dbReference type="UniPathway" id="UPA00085"/>
<dbReference type="GO" id="GO:0005737">
    <property type="term" value="C:cytoplasm"/>
    <property type="evidence" value="ECO:0007669"/>
    <property type="project" value="UniProtKB-SubCell"/>
</dbReference>
<keyword evidence="2 10" id="KW-0963">Cytoplasm</keyword>
<evidence type="ECO:0000256" key="9">
    <source>
        <dbReference type="ARBA" id="ARBA00046608"/>
    </source>
</evidence>
<dbReference type="GO" id="GO:0006633">
    <property type="term" value="P:fatty acid biosynthetic process"/>
    <property type="evidence" value="ECO:0007669"/>
    <property type="project" value="UniProtKB-UniRule"/>
</dbReference>
<dbReference type="Gene3D" id="3.40.718.10">
    <property type="entry name" value="Isopropylmalate Dehydrogenase"/>
    <property type="match status" value="1"/>
</dbReference>
<evidence type="ECO:0000256" key="5">
    <source>
        <dbReference type="ARBA" id="ARBA00023098"/>
    </source>
</evidence>
<keyword evidence="7 10" id="KW-1208">Phospholipid metabolism</keyword>
<dbReference type="EMBL" id="MGFH01000200">
    <property type="protein sequence ID" value="OGM02820.1"/>
    <property type="molecule type" value="Genomic_DNA"/>
</dbReference>
<evidence type="ECO:0000256" key="10">
    <source>
        <dbReference type="HAMAP-Rule" id="MF_00019"/>
    </source>
</evidence>
<keyword evidence="6 10" id="KW-0594">Phospholipid biosynthesis</keyword>
<comment type="catalytic activity">
    <reaction evidence="1 10">
        <text>a fatty acyl-[ACP] + phosphate = an acyl phosphate + holo-[ACP]</text>
        <dbReference type="Rhea" id="RHEA:42292"/>
        <dbReference type="Rhea" id="RHEA-COMP:9685"/>
        <dbReference type="Rhea" id="RHEA-COMP:14125"/>
        <dbReference type="ChEBI" id="CHEBI:43474"/>
        <dbReference type="ChEBI" id="CHEBI:59918"/>
        <dbReference type="ChEBI" id="CHEBI:64479"/>
        <dbReference type="ChEBI" id="CHEBI:138651"/>
        <dbReference type="EC" id="2.3.1.274"/>
    </reaction>
</comment>
<comment type="similarity">
    <text evidence="10">Belongs to the PlsX family.</text>
</comment>
<comment type="function">
    <text evidence="10">Catalyzes the reversible formation of acyl-phosphate (acyl-PO(4)) from acyl-[acyl-carrier-protein] (acyl-ACP). This enzyme utilizes acyl-ACP as fatty acyl donor, but not acyl-CoA.</text>
</comment>
<reference evidence="11 12" key="1">
    <citation type="journal article" date="2016" name="Nat. Commun.">
        <title>Thousands of microbial genomes shed light on interconnected biogeochemical processes in an aquifer system.</title>
        <authorList>
            <person name="Anantharaman K."/>
            <person name="Brown C.T."/>
            <person name="Hug L.A."/>
            <person name="Sharon I."/>
            <person name="Castelle C.J."/>
            <person name="Probst A.J."/>
            <person name="Thomas B.C."/>
            <person name="Singh A."/>
            <person name="Wilkins M.J."/>
            <person name="Karaoz U."/>
            <person name="Brodie E.L."/>
            <person name="Williams K.H."/>
            <person name="Hubbard S.S."/>
            <person name="Banfield J.F."/>
        </authorList>
    </citation>
    <scope>NUCLEOTIDE SEQUENCE [LARGE SCALE GENOMIC DNA]</scope>
</reference>
<dbReference type="InterPro" id="IPR003664">
    <property type="entry name" value="FA_synthesis"/>
</dbReference>
<dbReference type="PIRSF" id="PIRSF002465">
    <property type="entry name" value="Phsphlp_syn_PlsX"/>
    <property type="match status" value="1"/>
</dbReference>
<accession>A0A1F7WJ45</accession>
<dbReference type="GO" id="GO:0008654">
    <property type="term" value="P:phospholipid biosynthetic process"/>
    <property type="evidence" value="ECO:0007669"/>
    <property type="project" value="UniProtKB-KW"/>
</dbReference>
<keyword evidence="3 10" id="KW-0444">Lipid biosynthesis</keyword>
<dbReference type="PANTHER" id="PTHR30100">
    <property type="entry name" value="FATTY ACID/PHOSPHOLIPID SYNTHESIS PROTEIN PLSX"/>
    <property type="match status" value="1"/>
</dbReference>
<evidence type="ECO:0000256" key="4">
    <source>
        <dbReference type="ARBA" id="ARBA00022679"/>
    </source>
</evidence>
<name>A0A1F7WJ45_9BACT</name>
<dbReference type="AlphaFoldDB" id="A0A1F7WJ45"/>
<keyword evidence="4 10" id="KW-0808">Transferase</keyword>
<comment type="pathway">
    <text evidence="10">Lipid metabolism; phospholipid metabolism.</text>
</comment>
<evidence type="ECO:0000256" key="3">
    <source>
        <dbReference type="ARBA" id="ARBA00022516"/>
    </source>
</evidence>
<evidence type="ECO:0000256" key="1">
    <source>
        <dbReference type="ARBA" id="ARBA00001232"/>
    </source>
</evidence>
<dbReference type="InterPro" id="IPR012281">
    <property type="entry name" value="Phospholipid_synth_PlsX-like"/>
</dbReference>
<protein>
    <recommendedName>
        <fullName evidence="8 10">Phosphate acyltransferase</fullName>
        <ecNumber evidence="8 10">2.3.1.274</ecNumber>
    </recommendedName>
    <alternativeName>
        <fullName evidence="10">Acyl-ACP phosphotransacylase</fullName>
    </alternativeName>
    <alternativeName>
        <fullName evidence="10">Acyl-[acyl-carrier-protein]--phosphate acyltransferase</fullName>
    </alternativeName>
    <alternativeName>
        <fullName evidence="10">Phosphate-acyl-ACP acyltransferase</fullName>
    </alternativeName>
</protein>
<dbReference type="HAMAP" id="MF_00019">
    <property type="entry name" value="PlsX"/>
    <property type="match status" value="1"/>
</dbReference>
<evidence type="ECO:0000313" key="11">
    <source>
        <dbReference type="EMBL" id="OGM02820.1"/>
    </source>
</evidence>
<keyword evidence="5 10" id="KW-0443">Lipid metabolism</keyword>
<sequence length="329" mass="34780">MRIAVDAMGGDHAPEQIVKGALEAAEATPGIELILVGDEEAIKKVDGFKELANVSINHVTGVISFNDDPVSRSRENTIAVCCNLVKEKKADAYVSAGHTGACMAAAVINWKKIAKIDRPAIPTPIPTPHGEVILIDAGATADCKPLNLHQFAIMGSIYSERIFGRKNPRIGLLSNGTEDRKGNKLTLETFGLLKSSKLNFIGNVEGSSVFKNVCDVIVCDGFTGNVMLKSIESSCEMVMSTAKKIMGDMAGGSKSGEAVSGVLKVMTDLQKKLDYAEYGGAPLLGVLGTCIISHGSSKAKAIKNAIGLAKKFVSEKINEAIEQDISGLF</sequence>
<dbReference type="GO" id="GO:0043811">
    <property type="term" value="F:phosphate:acyl-[acyl carrier protein] acyltransferase activity"/>
    <property type="evidence" value="ECO:0007669"/>
    <property type="project" value="UniProtKB-UniRule"/>
</dbReference>
<comment type="caution">
    <text evidence="11">The sequence shown here is derived from an EMBL/GenBank/DDBJ whole genome shotgun (WGS) entry which is preliminary data.</text>
</comment>
<comment type="subunit">
    <text evidence="9 10">Homodimer. Probably interacts with PlsY.</text>
</comment>
<dbReference type="Pfam" id="PF02504">
    <property type="entry name" value="FA_synthesis"/>
    <property type="match status" value="1"/>
</dbReference>
<evidence type="ECO:0000256" key="8">
    <source>
        <dbReference type="ARBA" id="ARBA00024069"/>
    </source>
</evidence>
<organism evidence="11 12">
    <name type="scientific">Candidatus Wallbacteria bacterium GWC2_49_35</name>
    <dbReference type="NCBI Taxonomy" id="1817813"/>
    <lineage>
        <taxon>Bacteria</taxon>
        <taxon>Candidatus Walliibacteriota</taxon>
    </lineage>
</organism>
<dbReference type="SUPFAM" id="SSF53659">
    <property type="entry name" value="Isocitrate/Isopropylmalate dehydrogenase-like"/>
    <property type="match status" value="1"/>
</dbReference>
<evidence type="ECO:0000256" key="7">
    <source>
        <dbReference type="ARBA" id="ARBA00023264"/>
    </source>
</evidence>
<dbReference type="EC" id="2.3.1.274" evidence="8 10"/>
<evidence type="ECO:0000256" key="6">
    <source>
        <dbReference type="ARBA" id="ARBA00023209"/>
    </source>
</evidence>
<dbReference type="NCBIfam" id="TIGR00182">
    <property type="entry name" value="plsX"/>
    <property type="match status" value="1"/>
</dbReference>